<dbReference type="InterPro" id="IPR036691">
    <property type="entry name" value="Endo/exonu/phosph_ase_sf"/>
</dbReference>
<dbReference type="KEGG" id="pfer:IRI77_08665"/>
<dbReference type="CDD" id="cd04486">
    <property type="entry name" value="YhcR_OBF_like"/>
    <property type="match status" value="1"/>
</dbReference>
<feature type="domain" description="LTD" evidence="2">
    <location>
        <begin position="14"/>
        <end position="158"/>
    </location>
</feature>
<protein>
    <submittedName>
        <fullName evidence="3">Lamin tail domain-containing protein</fullName>
    </submittedName>
</protein>
<dbReference type="EMBL" id="CP063849">
    <property type="protein sequence ID" value="QOY90010.1"/>
    <property type="molecule type" value="Genomic_DNA"/>
</dbReference>
<feature type="signal peptide" evidence="1">
    <location>
        <begin position="1"/>
        <end position="22"/>
    </location>
</feature>
<dbReference type="PANTHER" id="PTHR42834:SF1">
    <property type="entry name" value="ENDONUCLEASE_EXONUCLEASE_PHOSPHATASE FAMILY PROTEIN (AFU_ORTHOLOGUE AFUA_3G09210)"/>
    <property type="match status" value="1"/>
</dbReference>
<dbReference type="Pfam" id="PF00932">
    <property type="entry name" value="LTD"/>
    <property type="match status" value="1"/>
</dbReference>
<keyword evidence="4" id="KW-1185">Reference proteome</keyword>
<dbReference type="PROSITE" id="PS51841">
    <property type="entry name" value="LTD"/>
    <property type="match status" value="1"/>
</dbReference>
<dbReference type="AlphaFoldDB" id="A0A7S7SND8"/>
<dbReference type="GO" id="GO:0003824">
    <property type="term" value="F:catalytic activity"/>
    <property type="evidence" value="ECO:0007669"/>
    <property type="project" value="InterPro"/>
</dbReference>
<evidence type="ECO:0000313" key="4">
    <source>
        <dbReference type="Proteomes" id="UP000593892"/>
    </source>
</evidence>
<dbReference type="InterPro" id="IPR013783">
    <property type="entry name" value="Ig-like_fold"/>
</dbReference>
<evidence type="ECO:0000256" key="1">
    <source>
        <dbReference type="SAM" id="SignalP"/>
    </source>
</evidence>
<sequence length="1008" mass="102867">MSSLKTASSLLLLSFLAASAHAQVVISQVYGGGGNSGAPLNSDYVELFNPGSSTVPLDGLSLQYTSATGTGNFGATSGQITLLSGSLNAGQYFLVKMSSGTTGADLPAPDLTGTINLSATGGKVALVSGTAALDCNGGSAACSAASVARILDLVGFGTANYYEGAGPAPAASNTTALFRAGAGCVDTNNNAADFSTGAPAPRNAASPTQLCGVSTPVRILTDAVLPEATVGAAYSQQLAAAGGSGAYTWSALSGLPSVGLSLTASGLISGTPTGAATLNISVRATDAADPANSSDGTFTLTVNSNIPTCSLTHEIWQIQGSTATSPVTGRNVVTRGVVTGLRTNGFFVQSPAPGDNNPATSDGVFVFTSSAPPSAAAIGNDVCVSGQVQEYVPSSDPSSPSMTEIAGSPKVTLMGAGTVPPAVTITAADTLVNSLDNLEKYEGMRVRIDSLTAVSPTQGSVNEAAATSTSNGVFYGVLAGVKRPFREAGVQVPDPLPAGSPCCVPRFDGNPERIRIDSGAQPGAALLEVTSGATIAGLVGVLDYGLRTYTLLPEAGVNAAVSGVAAAVPVPDPAADEFTVGGLNVERFFDTVNDPSVSDVALTQAAFNNRLNKLSLLVRNVMKSPDVLGVAEMENLSTLQSVAAKVNADAVAQGQANPGYQAYLVEGNDVGGIDVGFLVKSTKVAVVDVVQYGKDTTYQDPGSSTPALLNDRPPLVLRVRVNKAGSSTALPVTIIANHLRSLTGVDDPADGGRIRAKRRAQAEYLSGLVQSRQQANPGELILLLGDFNAFSASDGYVDVIGTIKGTPAPLSQVVLASPDLLNPDLFELEDTLPAEGRYSYSFDGNAQSLDHMLANGHLMQRLTRFAVAHVDADFPESYRNDPNRPERLSDHDGEVAYLRLPDTVDVTAQCSLAATRLNFGTVDRVATGAVRVLNNGTAPIAGPVYLQFTNLPPGVTLLNADGLIAGSPYLVVSRNALAAGTPVSVRVRFGNTGPYAISYTPKVVTGSF</sequence>
<dbReference type="Proteomes" id="UP000593892">
    <property type="component" value="Chromosome"/>
</dbReference>
<evidence type="ECO:0000259" key="2">
    <source>
        <dbReference type="PROSITE" id="PS51841"/>
    </source>
</evidence>
<gene>
    <name evidence="3" type="ORF">IRI77_08665</name>
</gene>
<reference evidence="3 4" key="1">
    <citation type="submission" date="2020-10" db="EMBL/GenBank/DDBJ databases">
        <title>Complete genome sequence of Paludibaculum fermentans P105T, a facultatively anaerobic acidobacterium capable of dissimilatory Fe(III) reduction.</title>
        <authorList>
            <person name="Dedysh S.N."/>
            <person name="Beletsky A.V."/>
            <person name="Kulichevskaya I.S."/>
            <person name="Mardanov A.V."/>
            <person name="Ravin N.V."/>
        </authorList>
    </citation>
    <scope>NUCLEOTIDE SEQUENCE [LARGE SCALE GENOMIC DNA]</scope>
    <source>
        <strain evidence="3 4">P105</strain>
    </source>
</reference>
<name>A0A7S7SND8_PALFE</name>
<dbReference type="Gene3D" id="2.60.40.10">
    <property type="entry name" value="Immunoglobulins"/>
    <property type="match status" value="1"/>
</dbReference>
<dbReference type="Gene3D" id="3.60.10.10">
    <property type="entry name" value="Endonuclease/exonuclease/phosphatase"/>
    <property type="match status" value="1"/>
</dbReference>
<dbReference type="PANTHER" id="PTHR42834">
    <property type="entry name" value="ENDONUCLEASE/EXONUCLEASE/PHOSPHATASE FAMILY PROTEIN (AFU_ORTHOLOGUE AFUA_3G09210)"/>
    <property type="match status" value="1"/>
</dbReference>
<evidence type="ECO:0000313" key="3">
    <source>
        <dbReference type="EMBL" id="QOY90010.1"/>
    </source>
</evidence>
<feature type="chain" id="PRO_5032430461" evidence="1">
    <location>
        <begin position="23"/>
        <end position="1008"/>
    </location>
</feature>
<accession>A0A7S7SND8</accession>
<keyword evidence="1" id="KW-0732">Signal</keyword>
<dbReference type="InterPro" id="IPR001322">
    <property type="entry name" value="Lamin_tail_dom"/>
</dbReference>
<dbReference type="SUPFAM" id="SSF56219">
    <property type="entry name" value="DNase I-like"/>
    <property type="match status" value="1"/>
</dbReference>
<dbReference type="RefSeq" id="WP_194451673.1">
    <property type="nucleotide sequence ID" value="NZ_CP063849.1"/>
</dbReference>
<dbReference type="Pfam" id="PF19580">
    <property type="entry name" value="Exo_endo_phos_3"/>
    <property type="match status" value="1"/>
</dbReference>
<dbReference type="InterPro" id="IPR005135">
    <property type="entry name" value="Endo/exonuclease/phosphatase"/>
</dbReference>
<proteinExistence type="predicted"/>
<dbReference type="Pfam" id="PF05345">
    <property type="entry name" value="He_PIG"/>
    <property type="match status" value="1"/>
</dbReference>
<organism evidence="3 4">
    <name type="scientific">Paludibaculum fermentans</name>
    <dbReference type="NCBI Taxonomy" id="1473598"/>
    <lineage>
        <taxon>Bacteria</taxon>
        <taxon>Pseudomonadati</taxon>
        <taxon>Acidobacteriota</taxon>
        <taxon>Terriglobia</taxon>
        <taxon>Bryobacterales</taxon>
        <taxon>Bryobacteraceae</taxon>
        <taxon>Paludibaculum</taxon>
    </lineage>
</organism>